<reference evidence="6 7" key="1">
    <citation type="journal article" date="2014" name="Am. J. Bot.">
        <title>Genome assembly and annotation for red clover (Trifolium pratense; Fabaceae).</title>
        <authorList>
            <person name="Istvanek J."/>
            <person name="Jaros M."/>
            <person name="Krenek A."/>
            <person name="Repkova J."/>
        </authorList>
    </citation>
    <scope>NUCLEOTIDE SEQUENCE [LARGE SCALE GENOMIC DNA]</scope>
    <source>
        <strain evidence="7">cv. Tatra</strain>
        <tissue evidence="6">Young leaves</tissue>
    </source>
</reference>
<evidence type="ECO:0000256" key="2">
    <source>
        <dbReference type="ARBA" id="ARBA00023015"/>
    </source>
</evidence>
<dbReference type="Proteomes" id="UP000236291">
    <property type="component" value="Unassembled WGS sequence"/>
</dbReference>
<accession>A0A2K3LNY0</accession>
<evidence type="ECO:0000256" key="1">
    <source>
        <dbReference type="ARBA" id="ARBA00004123"/>
    </source>
</evidence>
<dbReference type="SUPFAM" id="SSF101936">
    <property type="entry name" value="DNA-binding pseudobarrel domain"/>
    <property type="match status" value="1"/>
</dbReference>
<reference evidence="6 7" key="2">
    <citation type="journal article" date="2017" name="Front. Plant Sci.">
        <title>Gene Classification and Mining of Molecular Markers Useful in Red Clover (Trifolium pratense) Breeding.</title>
        <authorList>
            <person name="Istvanek J."/>
            <person name="Dluhosova J."/>
            <person name="Dluhos P."/>
            <person name="Patkova L."/>
            <person name="Nedelnik J."/>
            <person name="Repkova J."/>
        </authorList>
    </citation>
    <scope>NUCLEOTIDE SEQUENCE [LARGE SCALE GENOMIC DNA]</scope>
    <source>
        <strain evidence="7">cv. Tatra</strain>
        <tissue evidence="6">Young leaves</tissue>
    </source>
</reference>
<dbReference type="EMBL" id="ASHM01037564">
    <property type="protein sequence ID" value="PNX80242.1"/>
    <property type="molecule type" value="Genomic_DNA"/>
</dbReference>
<dbReference type="GO" id="GO:0003677">
    <property type="term" value="F:DNA binding"/>
    <property type="evidence" value="ECO:0007669"/>
    <property type="project" value="UniProtKB-KW"/>
</dbReference>
<name>A0A2K3LNY0_TRIPR</name>
<comment type="subcellular location">
    <subcellularLocation>
        <location evidence="1">Nucleus</location>
    </subcellularLocation>
</comment>
<evidence type="ECO:0000256" key="4">
    <source>
        <dbReference type="ARBA" id="ARBA00023163"/>
    </source>
</evidence>
<dbReference type="InterPro" id="IPR051442">
    <property type="entry name" value="B3_domain"/>
</dbReference>
<keyword evidence="3" id="KW-0238">DNA-binding</keyword>
<dbReference type="AlphaFoldDB" id="A0A2K3LNY0"/>
<evidence type="ECO:0000256" key="3">
    <source>
        <dbReference type="ARBA" id="ARBA00023125"/>
    </source>
</evidence>
<organism evidence="6 7">
    <name type="scientific">Trifolium pratense</name>
    <name type="common">Red clover</name>
    <dbReference type="NCBI Taxonomy" id="57577"/>
    <lineage>
        <taxon>Eukaryota</taxon>
        <taxon>Viridiplantae</taxon>
        <taxon>Streptophyta</taxon>
        <taxon>Embryophyta</taxon>
        <taxon>Tracheophyta</taxon>
        <taxon>Spermatophyta</taxon>
        <taxon>Magnoliopsida</taxon>
        <taxon>eudicotyledons</taxon>
        <taxon>Gunneridae</taxon>
        <taxon>Pentapetalae</taxon>
        <taxon>rosids</taxon>
        <taxon>fabids</taxon>
        <taxon>Fabales</taxon>
        <taxon>Fabaceae</taxon>
        <taxon>Papilionoideae</taxon>
        <taxon>50 kb inversion clade</taxon>
        <taxon>NPAAA clade</taxon>
        <taxon>Hologalegina</taxon>
        <taxon>IRL clade</taxon>
        <taxon>Trifolieae</taxon>
        <taxon>Trifolium</taxon>
    </lineage>
</organism>
<evidence type="ECO:0000256" key="5">
    <source>
        <dbReference type="ARBA" id="ARBA00023242"/>
    </source>
</evidence>
<dbReference type="STRING" id="57577.A0A2K3LNY0"/>
<dbReference type="Gene3D" id="2.40.330.10">
    <property type="entry name" value="DNA-binding pseudobarrel domain"/>
    <property type="match status" value="1"/>
</dbReference>
<protein>
    <submittedName>
        <fullName evidence="6">Ap2 b3-like transcriptional factor family protein</fullName>
    </submittedName>
</protein>
<evidence type="ECO:0000313" key="7">
    <source>
        <dbReference type="Proteomes" id="UP000236291"/>
    </source>
</evidence>
<evidence type="ECO:0000313" key="6">
    <source>
        <dbReference type="EMBL" id="PNX80242.1"/>
    </source>
</evidence>
<dbReference type="PANTHER" id="PTHR34269:SF11">
    <property type="entry name" value="B3 DOMAIN PROTEIN"/>
    <property type="match status" value="1"/>
</dbReference>
<keyword evidence="4" id="KW-0804">Transcription</keyword>
<keyword evidence="2" id="KW-0805">Transcription regulation</keyword>
<dbReference type="InterPro" id="IPR015300">
    <property type="entry name" value="DNA-bd_pseudobarrel_sf"/>
</dbReference>
<sequence>MFVRSFQRTINVHSSPQIIIPNVVMGNENSPLNMPMIPGMPNHNIFGCCKPFEKKLSVSDLNVDLNRLFLDKSHVKEHFLPLLKEGEDVEEGINITVYDMQGKVFNMNFKFWCRKFYVLNGG</sequence>
<gene>
    <name evidence="6" type="ORF">L195_g036239</name>
</gene>
<dbReference type="GO" id="GO:0005634">
    <property type="term" value="C:nucleus"/>
    <property type="evidence" value="ECO:0007669"/>
    <property type="project" value="UniProtKB-SubCell"/>
</dbReference>
<comment type="caution">
    <text evidence="6">The sequence shown here is derived from an EMBL/GenBank/DDBJ whole genome shotgun (WGS) entry which is preliminary data.</text>
</comment>
<dbReference type="Gramene" id="Tp57577_TGAC_v2_mRNA22784">
    <property type="protein sequence ID" value="Tp57577_TGAC_v2_mRNA22784"/>
    <property type="gene ID" value="Tp57577_TGAC_v2_gene22027"/>
</dbReference>
<proteinExistence type="predicted"/>
<keyword evidence="5" id="KW-0539">Nucleus</keyword>
<dbReference type="PANTHER" id="PTHR34269">
    <property type="entry name" value="TRANSCRIPTION FACTOR B3-DOMAIN FAMILY-RELATED"/>
    <property type="match status" value="1"/>
</dbReference>